<keyword evidence="1" id="KW-0812">Transmembrane</keyword>
<proteinExistence type="predicted"/>
<keyword evidence="3" id="KW-1185">Reference proteome</keyword>
<feature type="transmembrane region" description="Helical" evidence="1">
    <location>
        <begin position="6"/>
        <end position="33"/>
    </location>
</feature>
<keyword evidence="1" id="KW-1133">Transmembrane helix</keyword>
<evidence type="ECO:0000313" key="3">
    <source>
        <dbReference type="Proteomes" id="UP001500657"/>
    </source>
</evidence>
<protein>
    <recommendedName>
        <fullName evidence="4">Vitamin B12 transport system permease protein</fullName>
    </recommendedName>
</protein>
<accession>A0ABP3E979</accession>
<sequence>MSVHSVARAVFALVCAAMLGFAAGALWMVAALYAGHATSWLALPFAVVLAWTIRHWVHSPGGYAAALAAMAALLAALYVNLLMAGALIAANMGMGIVEALRTAGTGMLLQLARLGFSAVDAGWYLAAAVVGAALAGRPARRGARHD</sequence>
<feature type="transmembrane region" description="Helical" evidence="1">
    <location>
        <begin position="111"/>
        <end position="135"/>
    </location>
</feature>
<organism evidence="2 3">
    <name type="scientific">Rhodanobacter caeni</name>
    <dbReference type="NCBI Taxonomy" id="657654"/>
    <lineage>
        <taxon>Bacteria</taxon>
        <taxon>Pseudomonadati</taxon>
        <taxon>Pseudomonadota</taxon>
        <taxon>Gammaproteobacteria</taxon>
        <taxon>Lysobacterales</taxon>
        <taxon>Rhodanobacteraceae</taxon>
        <taxon>Rhodanobacter</taxon>
    </lineage>
</organism>
<evidence type="ECO:0000256" key="1">
    <source>
        <dbReference type="SAM" id="Phobius"/>
    </source>
</evidence>
<dbReference type="EMBL" id="BAAAFO010000003">
    <property type="protein sequence ID" value="GAA0256370.1"/>
    <property type="molecule type" value="Genomic_DNA"/>
</dbReference>
<dbReference type="RefSeq" id="WP_343882809.1">
    <property type="nucleotide sequence ID" value="NZ_BAAAFO010000003.1"/>
</dbReference>
<comment type="caution">
    <text evidence="2">The sequence shown here is derived from an EMBL/GenBank/DDBJ whole genome shotgun (WGS) entry which is preliminary data.</text>
</comment>
<dbReference type="Proteomes" id="UP001500657">
    <property type="component" value="Unassembled WGS sequence"/>
</dbReference>
<gene>
    <name evidence="2" type="ORF">GCM10009126_21890</name>
</gene>
<feature type="transmembrane region" description="Helical" evidence="1">
    <location>
        <begin position="40"/>
        <end position="57"/>
    </location>
</feature>
<reference evidence="3" key="1">
    <citation type="journal article" date="2019" name="Int. J. Syst. Evol. Microbiol.">
        <title>The Global Catalogue of Microorganisms (GCM) 10K type strain sequencing project: providing services to taxonomists for standard genome sequencing and annotation.</title>
        <authorList>
            <consortium name="The Broad Institute Genomics Platform"/>
            <consortium name="The Broad Institute Genome Sequencing Center for Infectious Disease"/>
            <person name="Wu L."/>
            <person name="Ma J."/>
        </authorList>
    </citation>
    <scope>NUCLEOTIDE SEQUENCE [LARGE SCALE GENOMIC DNA]</scope>
    <source>
        <strain evidence="3">JCM 16242</strain>
    </source>
</reference>
<name>A0ABP3E979_9GAMM</name>
<evidence type="ECO:0000313" key="2">
    <source>
        <dbReference type="EMBL" id="GAA0256370.1"/>
    </source>
</evidence>
<evidence type="ECO:0008006" key="4">
    <source>
        <dbReference type="Google" id="ProtNLM"/>
    </source>
</evidence>
<keyword evidence="1" id="KW-0472">Membrane</keyword>
<feature type="transmembrane region" description="Helical" evidence="1">
    <location>
        <begin position="63"/>
        <end position="90"/>
    </location>
</feature>